<evidence type="ECO:0000256" key="14">
    <source>
        <dbReference type="SAM" id="Phobius"/>
    </source>
</evidence>
<accession>A0ABQ1FGR9</accession>
<evidence type="ECO:0000256" key="7">
    <source>
        <dbReference type="ARBA" id="ARBA00022692"/>
    </source>
</evidence>
<evidence type="ECO:0000256" key="11">
    <source>
        <dbReference type="ARBA" id="ARBA00022989"/>
    </source>
</evidence>
<feature type="domain" description="HAMP" evidence="16">
    <location>
        <begin position="332"/>
        <end position="384"/>
    </location>
</feature>
<dbReference type="SMART" id="SM00387">
    <property type="entry name" value="HATPase_c"/>
    <property type="match status" value="1"/>
</dbReference>
<dbReference type="PANTHER" id="PTHR34220">
    <property type="entry name" value="SENSOR HISTIDINE KINASE YPDA"/>
    <property type="match status" value="1"/>
</dbReference>
<keyword evidence="7 14" id="KW-0812">Transmembrane</keyword>
<evidence type="ECO:0000256" key="1">
    <source>
        <dbReference type="ARBA" id="ARBA00000085"/>
    </source>
</evidence>
<gene>
    <name evidence="17" type="ORF">GCM10008018_64130</name>
</gene>
<comment type="catalytic activity">
    <reaction evidence="1">
        <text>ATP + protein L-histidine = ADP + protein N-phospho-L-histidine.</text>
        <dbReference type="EC" id="2.7.13.3"/>
    </reaction>
</comment>
<feature type="domain" description="Histidine kinase" evidence="15">
    <location>
        <begin position="495"/>
        <end position="597"/>
    </location>
</feature>
<evidence type="ECO:0000256" key="4">
    <source>
        <dbReference type="ARBA" id="ARBA00022475"/>
    </source>
</evidence>
<protein>
    <recommendedName>
        <fullName evidence="3">histidine kinase</fullName>
        <ecNumber evidence="3">2.7.13.3</ecNumber>
    </recommendedName>
</protein>
<dbReference type="InterPro" id="IPR050640">
    <property type="entry name" value="Bact_2-comp_sensor_kinase"/>
</dbReference>
<dbReference type="Gene3D" id="3.30.565.10">
    <property type="entry name" value="Histidine kinase-like ATPase, C-terminal domain"/>
    <property type="match status" value="1"/>
</dbReference>
<dbReference type="Pfam" id="PF06580">
    <property type="entry name" value="His_kinase"/>
    <property type="match status" value="1"/>
</dbReference>
<keyword evidence="18" id="KW-1185">Reference proteome</keyword>
<evidence type="ECO:0000256" key="9">
    <source>
        <dbReference type="ARBA" id="ARBA00022777"/>
    </source>
</evidence>
<dbReference type="InterPro" id="IPR003594">
    <property type="entry name" value="HATPase_dom"/>
</dbReference>
<keyword evidence="10" id="KW-0067">ATP-binding</keyword>
<keyword evidence="13 14" id="KW-0472">Membrane</keyword>
<dbReference type="PROSITE" id="PS50885">
    <property type="entry name" value="HAMP"/>
    <property type="match status" value="1"/>
</dbReference>
<dbReference type="SMART" id="SM00304">
    <property type="entry name" value="HAMP"/>
    <property type="match status" value="1"/>
</dbReference>
<dbReference type="PROSITE" id="PS50109">
    <property type="entry name" value="HIS_KIN"/>
    <property type="match status" value="1"/>
</dbReference>
<dbReference type="InterPro" id="IPR036890">
    <property type="entry name" value="HATPase_C_sf"/>
</dbReference>
<evidence type="ECO:0000256" key="10">
    <source>
        <dbReference type="ARBA" id="ARBA00022840"/>
    </source>
</evidence>
<dbReference type="Pfam" id="PF02518">
    <property type="entry name" value="HATPase_c"/>
    <property type="match status" value="1"/>
</dbReference>
<evidence type="ECO:0000256" key="2">
    <source>
        <dbReference type="ARBA" id="ARBA00004651"/>
    </source>
</evidence>
<proteinExistence type="predicted"/>
<dbReference type="InterPro" id="IPR003660">
    <property type="entry name" value="HAMP_dom"/>
</dbReference>
<keyword evidence="11 14" id="KW-1133">Transmembrane helix</keyword>
<keyword evidence="5" id="KW-0597">Phosphoprotein</keyword>
<dbReference type="InterPro" id="IPR010559">
    <property type="entry name" value="Sig_transdc_His_kin_internal"/>
</dbReference>
<dbReference type="PANTHER" id="PTHR34220:SF11">
    <property type="entry name" value="SENSOR PROTEIN KINASE HPTS"/>
    <property type="match status" value="1"/>
</dbReference>
<dbReference type="EC" id="2.7.13.3" evidence="3"/>
<evidence type="ECO:0000313" key="17">
    <source>
        <dbReference type="EMBL" id="GGA09733.1"/>
    </source>
</evidence>
<evidence type="ECO:0000259" key="15">
    <source>
        <dbReference type="PROSITE" id="PS50109"/>
    </source>
</evidence>
<comment type="caution">
    <text evidence="17">The sequence shown here is derived from an EMBL/GenBank/DDBJ whole genome shotgun (WGS) entry which is preliminary data.</text>
</comment>
<dbReference type="Proteomes" id="UP000615455">
    <property type="component" value="Unassembled WGS sequence"/>
</dbReference>
<evidence type="ECO:0000256" key="6">
    <source>
        <dbReference type="ARBA" id="ARBA00022679"/>
    </source>
</evidence>
<comment type="subcellular location">
    <subcellularLocation>
        <location evidence="2">Cell membrane</location>
        <topology evidence="2">Multi-pass membrane protein</topology>
    </subcellularLocation>
</comment>
<evidence type="ECO:0000256" key="3">
    <source>
        <dbReference type="ARBA" id="ARBA00012438"/>
    </source>
</evidence>
<name>A0ABQ1FGR9_9BACL</name>
<dbReference type="SUPFAM" id="SSF158472">
    <property type="entry name" value="HAMP domain-like"/>
    <property type="match status" value="1"/>
</dbReference>
<dbReference type="RefSeq" id="WP_308423092.1">
    <property type="nucleotide sequence ID" value="NZ_BMHE01000058.1"/>
</dbReference>
<dbReference type="EMBL" id="BMHE01000058">
    <property type="protein sequence ID" value="GGA09733.1"/>
    <property type="molecule type" value="Genomic_DNA"/>
</dbReference>
<evidence type="ECO:0000256" key="13">
    <source>
        <dbReference type="ARBA" id="ARBA00023136"/>
    </source>
</evidence>
<keyword evidence="12" id="KW-0902">Two-component regulatory system</keyword>
<dbReference type="Pfam" id="PF00672">
    <property type="entry name" value="HAMP"/>
    <property type="match status" value="1"/>
</dbReference>
<dbReference type="Gene3D" id="6.10.340.10">
    <property type="match status" value="1"/>
</dbReference>
<evidence type="ECO:0000259" key="16">
    <source>
        <dbReference type="PROSITE" id="PS50885"/>
    </source>
</evidence>
<evidence type="ECO:0000256" key="5">
    <source>
        <dbReference type="ARBA" id="ARBA00022553"/>
    </source>
</evidence>
<sequence length="607" mass="69138">MFAETVPCYTFEYHWTAQAGREGAIIKDFWLKKLNIRLLSGSYRSIRTKLLFCFLIVTLIPLLSLGALSYYQSAKVINSQFGKYGENAVAQLEQQTSSYLNRMNQTTETVYSYLLDPARIDLGDQAPTTYKEIMDKDDFEVLLKALKTDRTTGIYIITSSGYYYGENNLDVAKLGLIPAWQSMLDTQEGKYWLGFYPQNHGMKESEESGIPVLGLAVPINNPYGALRGSKILIEENAEDLLHMFKLFENDTKAHLRITNPQGRIIYETQSTITSQPSDIVWNKTVAANQWTLEARLPARLFYSSSGIIRSNTILVAVVSCLLAFGFAYWFSSRFTARIRRLKDAMQKVGFGKLQTRTQVEARDELGSLDTSFNNMVRGIQTLIGEVERSERLKKEAELKAFHYQINPHLLFNTLNSIQWKARLQGAEDIRQMLYHLTMVLEGNLDISQELIPLGRELRMIEHFLKIQEVRYGPVFTYELVCDEQLKQYLIPRMTLQPLFENIFFHGFEDGKGVIRLSVREAGNQLLLVLSDNGAGIPADKLKRLLQPGETKRKGRGGLGVLNADQKFKLHFGQQYGLAVQSIQGEGTTITMEWPKKEESLHGNNEDH</sequence>
<reference evidence="18" key="1">
    <citation type="journal article" date="2019" name="Int. J. Syst. Evol. Microbiol.">
        <title>The Global Catalogue of Microorganisms (GCM) 10K type strain sequencing project: providing services to taxonomists for standard genome sequencing and annotation.</title>
        <authorList>
            <consortium name="The Broad Institute Genomics Platform"/>
            <consortium name="The Broad Institute Genome Sequencing Center for Infectious Disease"/>
            <person name="Wu L."/>
            <person name="Ma J."/>
        </authorList>
    </citation>
    <scope>NUCLEOTIDE SEQUENCE [LARGE SCALE GENOMIC DNA]</scope>
    <source>
        <strain evidence="18">CGMCC 1.15043</strain>
    </source>
</reference>
<evidence type="ECO:0000256" key="12">
    <source>
        <dbReference type="ARBA" id="ARBA00023012"/>
    </source>
</evidence>
<dbReference type="SUPFAM" id="SSF55874">
    <property type="entry name" value="ATPase domain of HSP90 chaperone/DNA topoisomerase II/histidine kinase"/>
    <property type="match status" value="1"/>
</dbReference>
<organism evidence="17 18">
    <name type="scientific">Paenibacillus marchantiophytorum</name>
    <dbReference type="NCBI Taxonomy" id="1619310"/>
    <lineage>
        <taxon>Bacteria</taxon>
        <taxon>Bacillati</taxon>
        <taxon>Bacillota</taxon>
        <taxon>Bacilli</taxon>
        <taxon>Bacillales</taxon>
        <taxon>Paenibacillaceae</taxon>
        <taxon>Paenibacillus</taxon>
    </lineage>
</organism>
<dbReference type="GO" id="GO:0016301">
    <property type="term" value="F:kinase activity"/>
    <property type="evidence" value="ECO:0007669"/>
    <property type="project" value="UniProtKB-KW"/>
</dbReference>
<keyword evidence="9 17" id="KW-0418">Kinase</keyword>
<feature type="transmembrane region" description="Helical" evidence="14">
    <location>
        <begin position="50"/>
        <end position="71"/>
    </location>
</feature>
<keyword evidence="4" id="KW-1003">Cell membrane</keyword>
<feature type="transmembrane region" description="Helical" evidence="14">
    <location>
        <begin position="313"/>
        <end position="330"/>
    </location>
</feature>
<dbReference type="CDD" id="cd06225">
    <property type="entry name" value="HAMP"/>
    <property type="match status" value="1"/>
</dbReference>
<keyword evidence="6" id="KW-0808">Transferase</keyword>
<evidence type="ECO:0000313" key="18">
    <source>
        <dbReference type="Proteomes" id="UP000615455"/>
    </source>
</evidence>
<evidence type="ECO:0000256" key="8">
    <source>
        <dbReference type="ARBA" id="ARBA00022741"/>
    </source>
</evidence>
<keyword evidence="8" id="KW-0547">Nucleotide-binding</keyword>
<dbReference type="InterPro" id="IPR005467">
    <property type="entry name" value="His_kinase_dom"/>
</dbReference>